<accession>F4PNE0</accession>
<dbReference type="OrthoDB" id="21110at2759"/>
<evidence type="ECO:0000256" key="2">
    <source>
        <dbReference type="ARBA" id="ARBA00022525"/>
    </source>
</evidence>
<keyword evidence="8" id="KW-1185">Reference proteome</keyword>
<organism evidence="7 8">
    <name type="scientific">Cavenderia fasciculata</name>
    <name type="common">Slime mold</name>
    <name type="synonym">Dictyostelium fasciculatum</name>
    <dbReference type="NCBI Taxonomy" id="261658"/>
    <lineage>
        <taxon>Eukaryota</taxon>
        <taxon>Amoebozoa</taxon>
        <taxon>Evosea</taxon>
        <taxon>Eumycetozoa</taxon>
        <taxon>Dictyostelia</taxon>
        <taxon>Acytosteliales</taxon>
        <taxon>Cavenderiaceae</taxon>
        <taxon>Cavenderia</taxon>
    </lineage>
</organism>
<dbReference type="PROSITE" id="PS51412">
    <property type="entry name" value="MACPF_2"/>
    <property type="match status" value="1"/>
</dbReference>
<proteinExistence type="predicted"/>
<name>F4PNE0_CACFS</name>
<dbReference type="PANTHER" id="PTHR45742:SF8">
    <property type="entry name" value="FLOCCULATION PROTEIN FLO11"/>
    <property type="match status" value="1"/>
</dbReference>
<feature type="domain" description="MACPF" evidence="6">
    <location>
        <begin position="377"/>
        <end position="702"/>
    </location>
</feature>
<reference evidence="8" key="1">
    <citation type="journal article" date="2011" name="Genome Res.">
        <title>Phylogeny-wide analysis of social amoeba genomes highlights ancient origins for complex intercellular communication.</title>
        <authorList>
            <person name="Heidel A.J."/>
            <person name="Lawal H.M."/>
            <person name="Felder M."/>
            <person name="Schilde C."/>
            <person name="Helps N.R."/>
            <person name="Tunggal B."/>
            <person name="Rivero F."/>
            <person name="John U."/>
            <person name="Schleicher M."/>
            <person name="Eichinger L."/>
            <person name="Platzer M."/>
            <person name="Noegel A.A."/>
            <person name="Schaap P."/>
            <person name="Gloeckner G."/>
        </authorList>
    </citation>
    <scope>NUCLEOTIDE SEQUENCE [LARGE SCALE GENOMIC DNA]</scope>
    <source>
        <strain evidence="8">SH3</strain>
    </source>
</reference>
<dbReference type="GO" id="GO:0031640">
    <property type="term" value="P:killing of cells of another organism"/>
    <property type="evidence" value="ECO:0007669"/>
    <property type="project" value="UniProtKB-KW"/>
</dbReference>
<evidence type="ECO:0000313" key="7">
    <source>
        <dbReference type="EMBL" id="EGG22993.1"/>
    </source>
</evidence>
<dbReference type="Proteomes" id="UP000007797">
    <property type="component" value="Unassembled WGS sequence"/>
</dbReference>
<keyword evidence="2" id="KW-0964">Secreted</keyword>
<evidence type="ECO:0000256" key="5">
    <source>
        <dbReference type="SAM" id="SignalP"/>
    </source>
</evidence>
<dbReference type="PANTHER" id="PTHR45742">
    <property type="entry name" value="COMPLEMENT COMPONENT C6"/>
    <property type="match status" value="1"/>
</dbReference>
<dbReference type="GeneID" id="14875582"/>
<evidence type="ECO:0000313" key="8">
    <source>
        <dbReference type="Proteomes" id="UP000007797"/>
    </source>
</evidence>
<keyword evidence="3" id="KW-0204">Cytolysis</keyword>
<keyword evidence="5" id="KW-0732">Signal</keyword>
<keyword evidence="4" id="KW-1015">Disulfide bond</keyword>
<evidence type="ECO:0000259" key="6">
    <source>
        <dbReference type="PROSITE" id="PS51412"/>
    </source>
</evidence>
<evidence type="ECO:0000256" key="1">
    <source>
        <dbReference type="ARBA" id="ARBA00004613"/>
    </source>
</evidence>
<evidence type="ECO:0000256" key="4">
    <source>
        <dbReference type="ARBA" id="ARBA00023157"/>
    </source>
</evidence>
<evidence type="ECO:0000256" key="3">
    <source>
        <dbReference type="ARBA" id="ARBA00022852"/>
    </source>
</evidence>
<gene>
    <name evidence="7" type="ORF">DFA_05123</name>
</gene>
<dbReference type="SMART" id="SM00457">
    <property type="entry name" value="MACPF"/>
    <property type="match status" value="1"/>
</dbReference>
<comment type="subcellular location">
    <subcellularLocation>
        <location evidence="1">Secreted</location>
    </subcellularLocation>
</comment>
<dbReference type="EMBL" id="GL883008">
    <property type="protein sequence ID" value="EGG22993.1"/>
    <property type="molecule type" value="Genomic_DNA"/>
</dbReference>
<sequence length="994" mass="109707">MMFLPNKYLTVLFLLLIVQQSIAVDIIVDVNSSCSPSCDGSALKPFNNIRDAINAALPSRINYINMLNGTYKGLNNKNLVISSSTIILGATKGNQVTIDCEQLGSVFRIEKQGTVTLNGIKIQHCSGSSGSSISIYDLSTVMLENVTISSSKSDLGSIYVSQSNLIINNATFSSNIAMVSGGAIYACQDSKVTISGSFFSENKQRLVVNEQDTLIYSDLAVDSSFASVDQLGSIKVFCLSPNSIATNKNTTKSICTSANTAPADTSQDNFFVCSANSNTNCSTSFKGFYKQEYFCTAANYTNCSVYQFTYQSTPSFTIMDYRDGPLKGQLVGYFVVPFSTQVYFRFTFDNVGLKLSVNNKSLLSYDNSIQNLSQEPSSIVESNVYLVPSSVHKMVLEYKSNKQFIEGQRYLNMEYRFSTTDSFSPLTDLVFFSQNRCGDGIYDPTEVWNNSEEIRKASSSQSEVSYGAQAGGGFKKISVQASVEFSKSQSVEKSSKLKKSSSGSIIESGVVCRVSKIALNSFPLHPNFIFELSQINSTTQAFAMIQKYGTHYYVSATLGGQLKQFTSTTMTVTESEANSQYSQSLSTTFGASVSSPAFSISADYASSDQTEGQQEQTSKFLSQTERSTLLISGGGPGIFAPGATADYGFWSQSVDVLPVPIDFKLAPIRSLIPSKWKSIGNEHIRDLWINAEERYYMLVKTNQLSNLLEGERVEYNLLYLFIHTYHDLGGSNLQFSTKIFRNPRNYLGNQYFDSVIDFDALPDDDGSLADYYGCTGSNVSSCFYQEFEVSPLFKTHLDPSSDKILIQTTRYDGGSIVHNTIVVPLQGGAHTSFPCGEVSISGMAKNFLVENVAISSSQTIMLPANFLWEIGYCTDLQTTHVWMFNHIQANLLVPNNTFNGYLRIPAQPIDYDQLTIHIFIGEKTIIRYSLEGIGTTYAGKTRLLALNTTIISQFIDTKWMADLHDLFLLNPSSSQRHLFVYNLRKVCSVNKLTV</sequence>
<dbReference type="AlphaFoldDB" id="F4PNE0"/>
<dbReference type="Pfam" id="PF01823">
    <property type="entry name" value="MACPF"/>
    <property type="match status" value="1"/>
</dbReference>
<feature type="chain" id="PRO_5003313198" description="MACPF domain-containing protein" evidence="5">
    <location>
        <begin position="24"/>
        <end position="994"/>
    </location>
</feature>
<dbReference type="GO" id="GO:0005576">
    <property type="term" value="C:extracellular region"/>
    <property type="evidence" value="ECO:0007669"/>
    <property type="project" value="UniProtKB-SubCell"/>
</dbReference>
<protein>
    <recommendedName>
        <fullName evidence="6">MACPF domain-containing protein</fullName>
    </recommendedName>
</protein>
<dbReference type="InterPro" id="IPR020864">
    <property type="entry name" value="MACPF"/>
</dbReference>
<dbReference type="RefSeq" id="XP_004360844.1">
    <property type="nucleotide sequence ID" value="XM_004360787.1"/>
</dbReference>
<dbReference type="InterPro" id="IPR011050">
    <property type="entry name" value="Pectin_lyase_fold/virulence"/>
</dbReference>
<feature type="signal peptide" evidence="5">
    <location>
        <begin position="1"/>
        <end position="23"/>
    </location>
</feature>
<dbReference type="SUPFAM" id="SSF51126">
    <property type="entry name" value="Pectin lyase-like"/>
    <property type="match status" value="1"/>
</dbReference>
<dbReference type="KEGG" id="dfa:DFA_05123"/>